<dbReference type="InterPro" id="IPR023228">
    <property type="entry name" value="SAM_OH_AdoTrfase_N_sf"/>
</dbReference>
<gene>
    <name evidence="5" type="ORF">METZ01_LOCUS101603</name>
</gene>
<dbReference type="AlphaFoldDB" id="A0A381W880"/>
<feature type="domain" description="S-adenosyl-l-methionine hydroxide adenosyltransferase C-terminal" evidence="4">
    <location>
        <begin position="174"/>
        <end position="259"/>
    </location>
</feature>
<protein>
    <recommendedName>
        <fullName evidence="6">SAM-dependent chlorinase/fluorinase</fullName>
    </recommendedName>
</protein>
<dbReference type="InterPro" id="IPR002747">
    <property type="entry name" value="SAM_OH_AdoTrfase"/>
</dbReference>
<dbReference type="SUPFAM" id="SSF101852">
    <property type="entry name" value="Bacterial fluorinating enzyme, C-terminal domain"/>
    <property type="match status" value="1"/>
</dbReference>
<name>A0A381W880_9ZZZZ</name>
<proteinExistence type="inferred from homology"/>
<evidence type="ECO:0000256" key="2">
    <source>
        <dbReference type="ARBA" id="ARBA00024035"/>
    </source>
</evidence>
<dbReference type="InterPro" id="IPR046470">
    <property type="entry name" value="SAM_HAT_C"/>
</dbReference>
<sequence length="263" mass="28534">MARPVIALMSDFGTRDHYVGVMKGVLLSVCPDATLVDISHDIPPHDIQCASLELAAAWRYFPPGSVFLVVVDPGVGSNRRGLAADIKGRRFVAPDNGVLTGVFRQTTPKRVVELTEQSYALPKVSRTFEGRDLFAPAAAWLAKGIELSELGSPVSDCCLLDTPAARVRDGYIDGVVLRIDRFGNLITNIDRETLGRLVDRGDIRIMVAGHEVDRIVETYADITANEVCALFGSTDHLEIAANSAKAAERLGVELGAPVRIRRQ</sequence>
<dbReference type="InterPro" id="IPR046469">
    <property type="entry name" value="SAM_HAT_N"/>
</dbReference>
<evidence type="ECO:0000259" key="3">
    <source>
        <dbReference type="Pfam" id="PF01887"/>
    </source>
</evidence>
<feature type="domain" description="S-adenosyl-l-methionine hydroxide adenosyltransferase N-terminal" evidence="3">
    <location>
        <begin position="6"/>
        <end position="151"/>
    </location>
</feature>
<evidence type="ECO:0000313" key="5">
    <source>
        <dbReference type="EMBL" id="SVA48749.1"/>
    </source>
</evidence>
<evidence type="ECO:0008006" key="6">
    <source>
        <dbReference type="Google" id="ProtNLM"/>
    </source>
</evidence>
<dbReference type="InterPro" id="IPR023227">
    <property type="entry name" value="SAM_OH_AdoTrfase_C_sf"/>
</dbReference>
<evidence type="ECO:0000259" key="4">
    <source>
        <dbReference type="Pfam" id="PF20257"/>
    </source>
</evidence>
<dbReference type="SUPFAM" id="SSF102522">
    <property type="entry name" value="Bacterial fluorinating enzyme, N-terminal domain"/>
    <property type="match status" value="1"/>
</dbReference>
<evidence type="ECO:0000256" key="1">
    <source>
        <dbReference type="ARBA" id="ARBA00022691"/>
    </source>
</evidence>
<dbReference type="Pfam" id="PF01887">
    <property type="entry name" value="SAM_HAT_N"/>
    <property type="match status" value="1"/>
</dbReference>
<accession>A0A381W880</accession>
<dbReference type="PANTHER" id="PTHR35092:SF1">
    <property type="entry name" value="CHLORINASE MJ1651"/>
    <property type="match status" value="1"/>
</dbReference>
<dbReference type="PIRSF" id="PIRSF006779">
    <property type="entry name" value="UCP006779"/>
    <property type="match status" value="1"/>
</dbReference>
<dbReference type="Gene3D" id="2.40.30.90">
    <property type="entry name" value="Bacterial fluorinating enzyme like"/>
    <property type="match status" value="1"/>
</dbReference>
<comment type="similarity">
    <text evidence="2">Belongs to the SAM hydrolase / SAM-dependent halogenase family.</text>
</comment>
<reference evidence="5" key="1">
    <citation type="submission" date="2018-05" db="EMBL/GenBank/DDBJ databases">
        <authorList>
            <person name="Lanie J.A."/>
            <person name="Ng W.-L."/>
            <person name="Kazmierczak K.M."/>
            <person name="Andrzejewski T.M."/>
            <person name="Davidsen T.M."/>
            <person name="Wayne K.J."/>
            <person name="Tettelin H."/>
            <person name="Glass J.I."/>
            <person name="Rusch D."/>
            <person name="Podicherti R."/>
            <person name="Tsui H.-C.T."/>
            <person name="Winkler M.E."/>
        </authorList>
    </citation>
    <scope>NUCLEOTIDE SEQUENCE</scope>
</reference>
<dbReference type="PANTHER" id="PTHR35092">
    <property type="entry name" value="CHLORINASE MJ1651"/>
    <property type="match status" value="1"/>
</dbReference>
<dbReference type="EMBL" id="UINC01011006">
    <property type="protein sequence ID" value="SVA48749.1"/>
    <property type="molecule type" value="Genomic_DNA"/>
</dbReference>
<organism evidence="5">
    <name type="scientific">marine metagenome</name>
    <dbReference type="NCBI Taxonomy" id="408172"/>
    <lineage>
        <taxon>unclassified sequences</taxon>
        <taxon>metagenomes</taxon>
        <taxon>ecological metagenomes</taxon>
    </lineage>
</organism>
<keyword evidence="1" id="KW-0949">S-adenosyl-L-methionine</keyword>
<dbReference type="Gene3D" id="3.40.50.10790">
    <property type="entry name" value="S-adenosyl-l-methionine hydroxide adenosyltransferase, N-terminal"/>
    <property type="match status" value="1"/>
</dbReference>
<dbReference type="Pfam" id="PF20257">
    <property type="entry name" value="SAM_HAT_C"/>
    <property type="match status" value="1"/>
</dbReference>